<dbReference type="InterPro" id="IPR036812">
    <property type="entry name" value="NAD(P)_OxRdtase_dom_sf"/>
</dbReference>
<reference evidence="3 4" key="1">
    <citation type="submission" date="2018-05" db="EMBL/GenBank/DDBJ databases">
        <title>Comparative genomic sequence analysis between strain HN4 and CCM 8460T (Falsochrobactrum ovis) will provide more evidence to prove that HN4 is a new species of Falsochrobactrum.</title>
        <authorList>
            <person name="Lyu W."/>
            <person name="Sun L."/>
            <person name="Yao L."/>
        </authorList>
    </citation>
    <scope>NUCLEOTIDE SEQUENCE [LARGE SCALE GENOMIC DNA]</scope>
    <source>
        <strain evidence="3 4">HN4</strain>
    </source>
</reference>
<dbReference type="EMBL" id="QGDB01000002">
    <property type="protein sequence ID" value="PWL18332.1"/>
    <property type="molecule type" value="Genomic_DNA"/>
</dbReference>
<dbReference type="GO" id="GO:0005829">
    <property type="term" value="C:cytosol"/>
    <property type="evidence" value="ECO:0007669"/>
    <property type="project" value="TreeGrafter"/>
</dbReference>
<feature type="domain" description="NADP-dependent oxidoreductase" evidence="2">
    <location>
        <begin position="16"/>
        <end position="313"/>
    </location>
</feature>
<evidence type="ECO:0000313" key="3">
    <source>
        <dbReference type="EMBL" id="PWL18332.1"/>
    </source>
</evidence>
<dbReference type="GO" id="GO:0016491">
    <property type="term" value="F:oxidoreductase activity"/>
    <property type="evidence" value="ECO:0007669"/>
    <property type="project" value="UniProtKB-KW"/>
</dbReference>
<evidence type="ECO:0000259" key="2">
    <source>
        <dbReference type="Pfam" id="PF00248"/>
    </source>
</evidence>
<dbReference type="Gene3D" id="3.20.20.100">
    <property type="entry name" value="NADP-dependent oxidoreductase domain"/>
    <property type="match status" value="1"/>
</dbReference>
<dbReference type="InterPro" id="IPR050523">
    <property type="entry name" value="AKR_Detox_Biosynth"/>
</dbReference>
<organism evidence="3 4">
    <name type="scientific">Falsochrobactrum shanghaiense</name>
    <dbReference type="NCBI Taxonomy" id="2201899"/>
    <lineage>
        <taxon>Bacteria</taxon>
        <taxon>Pseudomonadati</taxon>
        <taxon>Pseudomonadota</taxon>
        <taxon>Alphaproteobacteria</taxon>
        <taxon>Hyphomicrobiales</taxon>
        <taxon>Brucellaceae</taxon>
        <taxon>Falsochrobactrum</taxon>
    </lineage>
</organism>
<evidence type="ECO:0000313" key="4">
    <source>
        <dbReference type="Proteomes" id="UP000245865"/>
    </source>
</evidence>
<gene>
    <name evidence="3" type="ORF">DKP76_04305</name>
</gene>
<protein>
    <submittedName>
        <fullName evidence="3">Alcohol dehydrogenase</fullName>
    </submittedName>
</protein>
<comment type="caution">
    <text evidence="3">The sequence shown here is derived from an EMBL/GenBank/DDBJ whole genome shotgun (WGS) entry which is preliminary data.</text>
</comment>
<dbReference type="AlphaFoldDB" id="A0A316J8P3"/>
<sequence>MNYVNLGKSGLKISRLALGCMTYGDPKAGTHDWALGLDDARPFIRQAIEAGINFFDTANAYSAGASEEVVGQLLKEHASRDDVVIATKVHFPVGKGGPNRQGLSRKALIAACDASLKRLGTDYIDLYQIHRWDPETPIEETLQTLDDLIRAGKVRYIGASSMYAWQFSKALYTSKLNGWAHFVSMQPHYNLLYREEEREIIPLCQDQGVAVIPWSPLARGRLTKITTDSDRSRHDPFAKSLYLDEDEKIIEVVARIAKNRDVPMAQIALAWTSSRPGITAPIIGATKPHHITDAVAALDISLTKEEIAEMEQFYTPRSVSGLSR</sequence>
<dbReference type="Proteomes" id="UP000245865">
    <property type="component" value="Unassembled WGS sequence"/>
</dbReference>
<keyword evidence="4" id="KW-1185">Reference proteome</keyword>
<proteinExistence type="predicted"/>
<dbReference type="PANTHER" id="PTHR43364">
    <property type="entry name" value="NADH-SPECIFIC METHYLGLYOXAL REDUCTASE-RELATED"/>
    <property type="match status" value="1"/>
</dbReference>
<dbReference type="InterPro" id="IPR023210">
    <property type="entry name" value="NADP_OxRdtase_dom"/>
</dbReference>
<accession>A0A316J8P3</accession>
<evidence type="ECO:0000256" key="1">
    <source>
        <dbReference type="ARBA" id="ARBA00023002"/>
    </source>
</evidence>
<dbReference type="RefSeq" id="WP_109705233.1">
    <property type="nucleotide sequence ID" value="NZ_QGDB01000002.1"/>
</dbReference>
<keyword evidence="1" id="KW-0560">Oxidoreductase</keyword>
<dbReference type="FunFam" id="3.20.20.100:FF:000004">
    <property type="entry name" value="Oxidoreductase, aldo/keto reductase"/>
    <property type="match status" value="1"/>
</dbReference>
<dbReference type="PANTHER" id="PTHR43364:SF4">
    <property type="entry name" value="NAD(P)-LINKED OXIDOREDUCTASE SUPERFAMILY PROTEIN"/>
    <property type="match status" value="1"/>
</dbReference>
<dbReference type="CDD" id="cd19079">
    <property type="entry name" value="AKR_EcYajO-like"/>
    <property type="match status" value="1"/>
</dbReference>
<dbReference type="Pfam" id="PF00248">
    <property type="entry name" value="Aldo_ket_red"/>
    <property type="match status" value="1"/>
</dbReference>
<name>A0A316J8P3_9HYPH</name>
<dbReference type="SUPFAM" id="SSF51430">
    <property type="entry name" value="NAD(P)-linked oxidoreductase"/>
    <property type="match status" value="1"/>
</dbReference>
<dbReference type="OrthoDB" id="9803483at2"/>